<dbReference type="GO" id="GO:0009653">
    <property type="term" value="P:anatomical structure morphogenesis"/>
    <property type="evidence" value="ECO:0007669"/>
    <property type="project" value="TreeGrafter"/>
</dbReference>
<evidence type="ECO:0000313" key="7">
    <source>
        <dbReference type="Ensembl" id="ENSSHAP00000030349.1"/>
    </source>
</evidence>
<feature type="region of interest" description="Disordered" evidence="5">
    <location>
        <begin position="68"/>
        <end position="95"/>
    </location>
</feature>
<protein>
    <recommendedName>
        <fullName evidence="6">Fork-head domain-containing protein</fullName>
    </recommendedName>
</protein>
<evidence type="ECO:0000256" key="3">
    <source>
        <dbReference type="ARBA" id="ARBA00023242"/>
    </source>
</evidence>
<dbReference type="SUPFAM" id="SSF46785">
    <property type="entry name" value="Winged helix' DNA-binding domain"/>
    <property type="match status" value="1"/>
</dbReference>
<dbReference type="Ensembl" id="ENSSHAT00000049681.1">
    <property type="protein sequence ID" value="ENSSHAP00000030349.1"/>
    <property type="gene ID" value="ENSSHAG00000031248.1"/>
</dbReference>
<comment type="subcellular location">
    <subcellularLocation>
        <location evidence="1 4">Nucleus</location>
    </subcellularLocation>
</comment>
<evidence type="ECO:0000256" key="1">
    <source>
        <dbReference type="ARBA" id="ARBA00004123"/>
    </source>
</evidence>
<gene>
    <name evidence="7" type="primary">FOXL3</name>
</gene>
<feature type="DNA-binding region" description="Fork-head" evidence="4">
    <location>
        <begin position="140"/>
        <end position="238"/>
    </location>
</feature>
<dbReference type="Gene3D" id="1.10.10.10">
    <property type="entry name" value="Winged helix-like DNA-binding domain superfamily/Winged helix DNA-binding domain"/>
    <property type="match status" value="1"/>
</dbReference>
<dbReference type="GO" id="GO:0005634">
    <property type="term" value="C:nucleus"/>
    <property type="evidence" value="ECO:0007669"/>
    <property type="project" value="UniProtKB-SubCell"/>
</dbReference>
<keyword evidence="2 4" id="KW-0238">DNA-binding</keyword>
<dbReference type="InterPro" id="IPR036390">
    <property type="entry name" value="WH_DNA-bd_sf"/>
</dbReference>
<keyword evidence="3 4" id="KW-0539">Nucleus</keyword>
<feature type="domain" description="Fork-head" evidence="6">
    <location>
        <begin position="140"/>
        <end position="238"/>
    </location>
</feature>
<dbReference type="Pfam" id="PF00250">
    <property type="entry name" value="Forkhead"/>
    <property type="match status" value="1"/>
</dbReference>
<name>A0A7N4NYA5_SARHA</name>
<reference evidence="7 8" key="1">
    <citation type="journal article" date="2011" name="Proc. Natl. Acad. Sci. U.S.A.">
        <title>Genetic diversity and population structure of the endangered marsupial Sarcophilus harrisii (Tasmanian devil).</title>
        <authorList>
            <person name="Miller W."/>
            <person name="Hayes V.M."/>
            <person name="Ratan A."/>
            <person name="Petersen D.C."/>
            <person name="Wittekindt N.E."/>
            <person name="Miller J."/>
            <person name="Walenz B."/>
            <person name="Knight J."/>
            <person name="Qi J."/>
            <person name="Zhao F."/>
            <person name="Wang Q."/>
            <person name="Bedoya-Reina O.C."/>
            <person name="Katiyar N."/>
            <person name="Tomsho L.P."/>
            <person name="Kasson L.M."/>
            <person name="Hardie R.A."/>
            <person name="Woodbridge P."/>
            <person name="Tindall E.A."/>
            <person name="Bertelsen M.F."/>
            <person name="Dixon D."/>
            <person name="Pyecroft S."/>
            <person name="Helgen K.M."/>
            <person name="Lesk A.M."/>
            <person name="Pringle T.H."/>
            <person name="Patterson N."/>
            <person name="Zhang Y."/>
            <person name="Kreiss A."/>
            <person name="Woods G.M."/>
            <person name="Jones M.E."/>
            <person name="Schuster S.C."/>
        </authorList>
    </citation>
    <scope>NUCLEOTIDE SEQUENCE [LARGE SCALE GENOMIC DNA]</scope>
</reference>
<evidence type="ECO:0000256" key="2">
    <source>
        <dbReference type="ARBA" id="ARBA00023125"/>
    </source>
</evidence>
<dbReference type="Proteomes" id="UP000007648">
    <property type="component" value="Unassembled WGS sequence"/>
</dbReference>
<evidence type="ECO:0000313" key="8">
    <source>
        <dbReference type="Proteomes" id="UP000007648"/>
    </source>
</evidence>
<dbReference type="PROSITE" id="PS50039">
    <property type="entry name" value="FORK_HEAD_3"/>
    <property type="match status" value="1"/>
</dbReference>
<dbReference type="InParanoid" id="A0A7N4NYA5"/>
<dbReference type="PANTHER" id="PTHR11829:SF211">
    <property type="entry name" value="FORKHEAD BOX PROTEIN L3"/>
    <property type="match status" value="1"/>
</dbReference>
<dbReference type="FunFam" id="1.10.10.10:FF:000266">
    <property type="entry name" value="Forkhead box protein L1"/>
    <property type="match status" value="1"/>
</dbReference>
<accession>A0A7N4NYA5</accession>
<dbReference type="PROSITE" id="PS00658">
    <property type="entry name" value="FORK_HEAD_2"/>
    <property type="match status" value="1"/>
</dbReference>
<keyword evidence="8" id="KW-1185">Reference proteome</keyword>
<dbReference type="GeneTree" id="ENSGT00940000162800"/>
<dbReference type="InterPro" id="IPR050211">
    <property type="entry name" value="FOX_domain-containing"/>
</dbReference>
<evidence type="ECO:0000259" key="6">
    <source>
        <dbReference type="PROSITE" id="PS50039"/>
    </source>
</evidence>
<evidence type="ECO:0000256" key="5">
    <source>
        <dbReference type="SAM" id="MobiDB-lite"/>
    </source>
</evidence>
<dbReference type="PANTHER" id="PTHR11829">
    <property type="entry name" value="FORKHEAD BOX PROTEIN"/>
    <property type="match status" value="1"/>
</dbReference>
<dbReference type="InterPro" id="IPR001766">
    <property type="entry name" value="Fork_head_dom"/>
</dbReference>
<evidence type="ECO:0000256" key="4">
    <source>
        <dbReference type="PROSITE-ProRule" id="PRU00089"/>
    </source>
</evidence>
<reference evidence="7" key="3">
    <citation type="submission" date="2025-09" db="UniProtKB">
        <authorList>
            <consortium name="Ensembl"/>
        </authorList>
    </citation>
    <scope>IDENTIFICATION</scope>
</reference>
<sequence length="358" mass="40877">MHTHAHTHSHKVCECVCVCVCAYMGGGGVGRERKKYPYRLCLGFKNYKNNLHPCSGRVCEWERERVRAEEKEEEKEEEGGGGEGRGAKGTPHQLLHPAGAELSPAARKMFDNTQYPYNCFNYDGDDYPACSSDEEKKLSRPAYSYIALIAMAIQQSPANKVTLSGIYDFIMKKFPYYRSNQRAWQNSIRHNLSLNSCFVKVPRMEGNEKGKGNYWTFASGCESMLDLFENGNYRRRRRRRNMKKEPKDQKLNVGPSTPELPMMDSCSKGTHLNEGTIKKQEFRATHLDSSPFFSNSLSNQQNLSNASLGKSDSEIKFSIDYILSSPDPLPALRSPFNTQDNKYHLLESQQINLQFWTM</sequence>
<reference evidence="7" key="2">
    <citation type="submission" date="2025-08" db="UniProtKB">
        <authorList>
            <consortium name="Ensembl"/>
        </authorList>
    </citation>
    <scope>IDENTIFICATION</scope>
</reference>
<dbReference type="SMART" id="SM00339">
    <property type="entry name" value="FH"/>
    <property type="match status" value="1"/>
</dbReference>
<dbReference type="InterPro" id="IPR036388">
    <property type="entry name" value="WH-like_DNA-bd_sf"/>
</dbReference>
<dbReference type="PRINTS" id="PR00053">
    <property type="entry name" value="FORKHEAD"/>
</dbReference>
<feature type="region of interest" description="Disordered" evidence="5">
    <location>
        <begin position="235"/>
        <end position="262"/>
    </location>
</feature>
<organism evidence="7 8">
    <name type="scientific">Sarcophilus harrisii</name>
    <name type="common">Tasmanian devil</name>
    <name type="synonym">Sarcophilus laniarius</name>
    <dbReference type="NCBI Taxonomy" id="9305"/>
    <lineage>
        <taxon>Eukaryota</taxon>
        <taxon>Metazoa</taxon>
        <taxon>Chordata</taxon>
        <taxon>Craniata</taxon>
        <taxon>Vertebrata</taxon>
        <taxon>Euteleostomi</taxon>
        <taxon>Mammalia</taxon>
        <taxon>Metatheria</taxon>
        <taxon>Dasyuromorphia</taxon>
        <taxon>Dasyuridae</taxon>
        <taxon>Sarcophilus</taxon>
    </lineage>
</organism>
<dbReference type="InterPro" id="IPR030456">
    <property type="entry name" value="TF_fork_head_CS_2"/>
</dbReference>
<proteinExistence type="predicted"/>
<feature type="compositionally biased region" description="Acidic residues" evidence="5">
    <location>
        <begin position="71"/>
        <end position="80"/>
    </location>
</feature>
<dbReference type="GO" id="GO:0030154">
    <property type="term" value="P:cell differentiation"/>
    <property type="evidence" value="ECO:0007669"/>
    <property type="project" value="TreeGrafter"/>
</dbReference>
<dbReference type="GO" id="GO:0000981">
    <property type="term" value="F:DNA-binding transcription factor activity, RNA polymerase II-specific"/>
    <property type="evidence" value="ECO:0007669"/>
    <property type="project" value="TreeGrafter"/>
</dbReference>
<dbReference type="AlphaFoldDB" id="A0A7N4NYA5"/>
<dbReference type="GO" id="GO:0000978">
    <property type="term" value="F:RNA polymerase II cis-regulatory region sequence-specific DNA binding"/>
    <property type="evidence" value="ECO:0007669"/>
    <property type="project" value="TreeGrafter"/>
</dbReference>